<organism evidence="6 7">
    <name type="scientific">Ramlibacter aquaticus</name>
    <dbReference type="NCBI Taxonomy" id="2780094"/>
    <lineage>
        <taxon>Bacteria</taxon>
        <taxon>Pseudomonadati</taxon>
        <taxon>Pseudomonadota</taxon>
        <taxon>Betaproteobacteria</taxon>
        <taxon>Burkholderiales</taxon>
        <taxon>Comamonadaceae</taxon>
        <taxon>Ramlibacter</taxon>
    </lineage>
</organism>
<proteinExistence type="predicted"/>
<name>A0ABR9SJX5_9BURK</name>
<comment type="caution">
    <text evidence="6">The sequence shown here is derived from an EMBL/GenBank/DDBJ whole genome shotgun (WGS) entry which is preliminary data.</text>
</comment>
<evidence type="ECO:0000259" key="5">
    <source>
        <dbReference type="PROSITE" id="PS50949"/>
    </source>
</evidence>
<dbReference type="Gene3D" id="1.20.120.530">
    <property type="entry name" value="GntR ligand-binding domain-like"/>
    <property type="match status" value="1"/>
</dbReference>
<dbReference type="InterPro" id="IPR008920">
    <property type="entry name" value="TF_FadR/GntR_C"/>
</dbReference>
<keyword evidence="2" id="KW-0238">DNA-binding</keyword>
<protein>
    <submittedName>
        <fullName evidence="6">GntR family transcriptional regulator</fullName>
    </submittedName>
</protein>
<keyword evidence="3" id="KW-0804">Transcription</keyword>
<dbReference type="PANTHER" id="PTHR43537">
    <property type="entry name" value="TRANSCRIPTIONAL REGULATOR, GNTR FAMILY"/>
    <property type="match status" value="1"/>
</dbReference>
<evidence type="ECO:0000313" key="6">
    <source>
        <dbReference type="EMBL" id="MBE7942668.1"/>
    </source>
</evidence>
<dbReference type="PANTHER" id="PTHR43537:SF5">
    <property type="entry name" value="UXU OPERON TRANSCRIPTIONAL REGULATOR"/>
    <property type="match status" value="1"/>
</dbReference>
<dbReference type="SUPFAM" id="SSF46785">
    <property type="entry name" value="Winged helix' DNA-binding domain"/>
    <property type="match status" value="1"/>
</dbReference>
<evidence type="ECO:0000256" key="4">
    <source>
        <dbReference type="SAM" id="MobiDB-lite"/>
    </source>
</evidence>
<dbReference type="CDD" id="cd07377">
    <property type="entry name" value="WHTH_GntR"/>
    <property type="match status" value="1"/>
</dbReference>
<dbReference type="SMART" id="SM00895">
    <property type="entry name" value="FCD"/>
    <property type="match status" value="1"/>
</dbReference>
<dbReference type="Pfam" id="PF00392">
    <property type="entry name" value="GntR"/>
    <property type="match status" value="1"/>
</dbReference>
<dbReference type="SMART" id="SM00345">
    <property type="entry name" value="HTH_GNTR"/>
    <property type="match status" value="1"/>
</dbReference>
<dbReference type="InterPro" id="IPR011711">
    <property type="entry name" value="GntR_C"/>
</dbReference>
<dbReference type="PRINTS" id="PR00035">
    <property type="entry name" value="HTHGNTR"/>
</dbReference>
<keyword evidence="1" id="KW-0805">Transcription regulation</keyword>
<dbReference type="RefSeq" id="WP_193782216.1">
    <property type="nucleotide sequence ID" value="NZ_JADDOJ010000120.1"/>
</dbReference>
<feature type="compositionally biased region" description="Low complexity" evidence="4">
    <location>
        <begin position="1"/>
        <end position="20"/>
    </location>
</feature>
<dbReference type="Gene3D" id="1.10.10.10">
    <property type="entry name" value="Winged helix-like DNA-binding domain superfamily/Winged helix DNA-binding domain"/>
    <property type="match status" value="1"/>
</dbReference>
<keyword evidence="7" id="KW-1185">Reference proteome</keyword>
<feature type="domain" description="HTH gntR-type" evidence="5">
    <location>
        <begin position="22"/>
        <end position="89"/>
    </location>
</feature>
<dbReference type="Proteomes" id="UP000715965">
    <property type="component" value="Unassembled WGS sequence"/>
</dbReference>
<sequence length="230" mass="25268">MRSSTSTSATASMQASPPAAHQSLSERVYHQLEELIVTLQIQPGHVLSESELCARLNVSRTPVGDALQRLAREGLVHVMPRRGIVVTEVNAVDHLKLLEVRREIARYSARSAARRAKPEQRQAMEAVARRFTDAAAANDGQALLQADKEFHDLFSRCIHNEYAARSLDALDALSRRFYFLHHAIDDAEASASLHAAIALAIAKADPRAAEAASDALFDHLEAFTRATIEL</sequence>
<dbReference type="InterPro" id="IPR036388">
    <property type="entry name" value="WH-like_DNA-bd_sf"/>
</dbReference>
<gene>
    <name evidence="6" type="ORF">IM725_19025</name>
</gene>
<dbReference type="InterPro" id="IPR036390">
    <property type="entry name" value="WH_DNA-bd_sf"/>
</dbReference>
<reference evidence="6 7" key="1">
    <citation type="submission" date="2020-10" db="EMBL/GenBank/DDBJ databases">
        <title>Draft genome of Ramlibacter aquaticus LMG 30558.</title>
        <authorList>
            <person name="Props R."/>
        </authorList>
    </citation>
    <scope>NUCLEOTIDE SEQUENCE [LARGE SCALE GENOMIC DNA]</scope>
    <source>
        <strain evidence="6 7">LMG 30558</strain>
    </source>
</reference>
<dbReference type="SUPFAM" id="SSF48008">
    <property type="entry name" value="GntR ligand-binding domain-like"/>
    <property type="match status" value="1"/>
</dbReference>
<evidence type="ECO:0000256" key="2">
    <source>
        <dbReference type="ARBA" id="ARBA00023125"/>
    </source>
</evidence>
<dbReference type="Pfam" id="PF07729">
    <property type="entry name" value="FCD"/>
    <property type="match status" value="1"/>
</dbReference>
<evidence type="ECO:0000256" key="3">
    <source>
        <dbReference type="ARBA" id="ARBA00023163"/>
    </source>
</evidence>
<dbReference type="InterPro" id="IPR000524">
    <property type="entry name" value="Tscrpt_reg_HTH_GntR"/>
</dbReference>
<feature type="region of interest" description="Disordered" evidence="4">
    <location>
        <begin position="1"/>
        <end position="24"/>
    </location>
</feature>
<dbReference type="EMBL" id="JADDOJ010000120">
    <property type="protein sequence ID" value="MBE7942668.1"/>
    <property type="molecule type" value="Genomic_DNA"/>
</dbReference>
<evidence type="ECO:0000256" key="1">
    <source>
        <dbReference type="ARBA" id="ARBA00023015"/>
    </source>
</evidence>
<accession>A0ABR9SJX5</accession>
<evidence type="ECO:0000313" key="7">
    <source>
        <dbReference type="Proteomes" id="UP000715965"/>
    </source>
</evidence>
<dbReference type="PROSITE" id="PS50949">
    <property type="entry name" value="HTH_GNTR"/>
    <property type="match status" value="1"/>
</dbReference>